<proteinExistence type="predicted"/>
<dbReference type="EMBL" id="JAGRRH010000001">
    <property type="protein sequence ID" value="KAG7374473.1"/>
    <property type="molecule type" value="Genomic_DNA"/>
</dbReference>
<reference evidence="1" key="1">
    <citation type="journal article" date="2021" name="Sci. Rep.">
        <title>Diploid genomic architecture of Nitzschia inconspicua, an elite biomass production diatom.</title>
        <authorList>
            <person name="Oliver A."/>
            <person name="Podell S."/>
            <person name="Pinowska A."/>
            <person name="Traller J.C."/>
            <person name="Smith S.R."/>
            <person name="McClure R."/>
            <person name="Beliaev A."/>
            <person name="Bohutskyi P."/>
            <person name="Hill E.A."/>
            <person name="Rabines A."/>
            <person name="Zheng H."/>
            <person name="Allen L.Z."/>
            <person name="Kuo A."/>
            <person name="Grigoriev I.V."/>
            <person name="Allen A.E."/>
            <person name="Hazlebeck D."/>
            <person name="Allen E.E."/>
        </authorList>
    </citation>
    <scope>NUCLEOTIDE SEQUENCE</scope>
    <source>
        <strain evidence="1">Hildebrandi</strain>
    </source>
</reference>
<dbReference type="Proteomes" id="UP000693970">
    <property type="component" value="Unassembled WGS sequence"/>
</dbReference>
<dbReference type="AlphaFoldDB" id="A0A9K3Q841"/>
<reference evidence="1" key="2">
    <citation type="submission" date="2021-04" db="EMBL/GenBank/DDBJ databases">
        <authorList>
            <person name="Podell S."/>
        </authorList>
    </citation>
    <scope>NUCLEOTIDE SEQUENCE</scope>
    <source>
        <strain evidence="1">Hildebrandi</strain>
    </source>
</reference>
<accession>A0A9K3Q841</accession>
<keyword evidence="2" id="KW-1185">Reference proteome</keyword>
<comment type="caution">
    <text evidence="1">The sequence shown here is derived from an EMBL/GenBank/DDBJ whole genome shotgun (WGS) entry which is preliminary data.</text>
</comment>
<sequence>MRLATTLVIWKTLVSDGSNANHVPLKHQKVMTMLRGIVPMSQDQVRFGTDDSDLALKVDFDKTQPMSLAEDGYDDRNHCTDGLPMIDEKFVRKSKMAKRRRFNGS</sequence>
<evidence type="ECO:0000313" key="2">
    <source>
        <dbReference type="Proteomes" id="UP000693970"/>
    </source>
</evidence>
<protein>
    <submittedName>
        <fullName evidence="1">Uncharacterized protein</fullName>
    </submittedName>
</protein>
<gene>
    <name evidence="1" type="ORF">IV203_013568</name>
</gene>
<name>A0A9K3Q841_9STRA</name>
<evidence type="ECO:0000313" key="1">
    <source>
        <dbReference type="EMBL" id="KAG7374473.1"/>
    </source>
</evidence>
<organism evidence="1 2">
    <name type="scientific">Nitzschia inconspicua</name>
    <dbReference type="NCBI Taxonomy" id="303405"/>
    <lineage>
        <taxon>Eukaryota</taxon>
        <taxon>Sar</taxon>
        <taxon>Stramenopiles</taxon>
        <taxon>Ochrophyta</taxon>
        <taxon>Bacillariophyta</taxon>
        <taxon>Bacillariophyceae</taxon>
        <taxon>Bacillariophycidae</taxon>
        <taxon>Bacillariales</taxon>
        <taxon>Bacillariaceae</taxon>
        <taxon>Nitzschia</taxon>
    </lineage>
</organism>